<organism evidence="4">
    <name type="scientific">Glycine max</name>
    <name type="common">Soybean</name>
    <name type="synonym">Glycine hispida</name>
    <dbReference type="NCBI Taxonomy" id="3847"/>
    <lineage>
        <taxon>Eukaryota</taxon>
        <taxon>Viridiplantae</taxon>
        <taxon>Streptophyta</taxon>
        <taxon>Embryophyta</taxon>
        <taxon>Tracheophyta</taxon>
        <taxon>Spermatophyta</taxon>
        <taxon>Magnoliopsida</taxon>
        <taxon>eudicotyledons</taxon>
        <taxon>Gunneridae</taxon>
        <taxon>Pentapetalae</taxon>
        <taxon>rosids</taxon>
        <taxon>fabids</taxon>
        <taxon>Fabales</taxon>
        <taxon>Fabaceae</taxon>
        <taxon>Papilionoideae</taxon>
        <taxon>50 kb inversion clade</taxon>
        <taxon>NPAAA clade</taxon>
        <taxon>indigoferoid/millettioid clade</taxon>
        <taxon>Phaseoleae</taxon>
        <taxon>Glycine</taxon>
        <taxon>Glycine subgen. Soja</taxon>
    </lineage>
</organism>
<dbReference type="FunFam" id="3.30.420.40:FF:000028">
    <property type="entry name" value="heat shock 70 kDa protein-like"/>
    <property type="match status" value="1"/>
</dbReference>
<dbReference type="STRING" id="3847.A0A0R0GDY9"/>
<dbReference type="SMR" id="A0A0R0GDY9"/>
<proteinExistence type="inferred from homology"/>
<dbReference type="InterPro" id="IPR013126">
    <property type="entry name" value="Hsp_70_fam"/>
</dbReference>
<evidence type="ECO:0000256" key="1">
    <source>
        <dbReference type="ARBA" id="ARBA00007381"/>
    </source>
</evidence>
<dbReference type="AlphaFoldDB" id="A0A0R0GDY9"/>
<reference evidence="4" key="3">
    <citation type="submission" date="2018-07" db="EMBL/GenBank/DDBJ databases">
        <title>WGS assembly of Glycine max.</title>
        <authorList>
            <person name="Schmutz J."/>
            <person name="Cannon S."/>
            <person name="Schlueter J."/>
            <person name="Ma J."/>
            <person name="Mitros T."/>
            <person name="Nelson W."/>
            <person name="Hyten D."/>
            <person name="Song Q."/>
            <person name="Thelen J."/>
            <person name="Cheng J."/>
            <person name="Xu D."/>
            <person name="Hellsten U."/>
            <person name="May G."/>
            <person name="Yu Y."/>
            <person name="Sakurai T."/>
            <person name="Umezawa T."/>
            <person name="Bhattacharyya M."/>
            <person name="Sandhu D."/>
            <person name="Valliyodan B."/>
            <person name="Lindquist E."/>
            <person name="Peto M."/>
            <person name="Grant D."/>
            <person name="Shu S."/>
            <person name="Goodstein D."/>
            <person name="Barry K."/>
            <person name="Futrell-Griggs M."/>
            <person name="Abernathy B."/>
            <person name="Du J."/>
            <person name="Tian Z."/>
            <person name="Zhu L."/>
            <person name="Gill N."/>
            <person name="Joshi T."/>
            <person name="Libault M."/>
            <person name="Sethuraman A."/>
            <person name="Zhang X."/>
            <person name="Shinozaki K."/>
            <person name="Nguyen H."/>
            <person name="Wing R."/>
            <person name="Cregan P."/>
            <person name="Specht J."/>
            <person name="Grimwood J."/>
            <person name="Rokhsar D."/>
            <person name="Stacey G."/>
            <person name="Shoemaker R."/>
            <person name="Jackson S."/>
        </authorList>
    </citation>
    <scope>NUCLEOTIDE SEQUENCE</scope>
    <source>
        <tissue evidence="4">Callus</tissue>
    </source>
</reference>
<keyword evidence="2" id="KW-0547">Nucleotide-binding</keyword>
<evidence type="ECO:0000256" key="2">
    <source>
        <dbReference type="ARBA" id="ARBA00022741"/>
    </source>
</evidence>
<accession>A0A0R0GDY9</accession>
<dbReference type="EnsemblPlants" id="KRH16609">
    <property type="protein sequence ID" value="KRH16609"/>
    <property type="gene ID" value="GLYMA_14G165300"/>
</dbReference>
<gene>
    <name evidence="4" type="ORF">GLYMA_14G165300</name>
</gene>
<dbReference type="Proteomes" id="UP000008827">
    <property type="component" value="Chromosome 14"/>
</dbReference>
<evidence type="ECO:0000313" key="5">
    <source>
        <dbReference type="EnsemblPlants" id="KRH16609"/>
    </source>
</evidence>
<keyword evidence="3" id="KW-0067">ATP-binding</keyword>
<dbReference type="GO" id="GO:0005524">
    <property type="term" value="F:ATP binding"/>
    <property type="evidence" value="ECO:0007669"/>
    <property type="project" value="UniProtKB-KW"/>
</dbReference>
<evidence type="ECO:0000313" key="6">
    <source>
        <dbReference type="Proteomes" id="UP000008827"/>
    </source>
</evidence>
<reference evidence="5" key="2">
    <citation type="submission" date="2018-02" db="UniProtKB">
        <authorList>
            <consortium name="EnsemblPlants"/>
        </authorList>
    </citation>
    <scope>IDENTIFICATION</scope>
    <source>
        <strain evidence="5">Williams 82</strain>
    </source>
</reference>
<evidence type="ECO:0000313" key="4">
    <source>
        <dbReference type="EMBL" id="KRH16609.1"/>
    </source>
</evidence>
<reference evidence="4 5" key="1">
    <citation type="journal article" date="2010" name="Nature">
        <title>Genome sequence of the palaeopolyploid soybean.</title>
        <authorList>
            <person name="Schmutz J."/>
            <person name="Cannon S.B."/>
            <person name="Schlueter J."/>
            <person name="Ma J."/>
            <person name="Mitros T."/>
            <person name="Nelson W."/>
            <person name="Hyten D.L."/>
            <person name="Song Q."/>
            <person name="Thelen J.J."/>
            <person name="Cheng J."/>
            <person name="Xu D."/>
            <person name="Hellsten U."/>
            <person name="May G.D."/>
            <person name="Yu Y."/>
            <person name="Sakurai T."/>
            <person name="Umezawa T."/>
            <person name="Bhattacharyya M.K."/>
            <person name="Sandhu D."/>
            <person name="Valliyodan B."/>
            <person name="Lindquist E."/>
            <person name="Peto M."/>
            <person name="Grant D."/>
            <person name="Shu S."/>
            <person name="Goodstein D."/>
            <person name="Barry K."/>
            <person name="Futrell-Griggs M."/>
            <person name="Abernathy B."/>
            <person name="Du J."/>
            <person name="Tian Z."/>
            <person name="Zhu L."/>
            <person name="Gill N."/>
            <person name="Joshi T."/>
            <person name="Libault M."/>
            <person name="Sethuraman A."/>
            <person name="Zhang X.-C."/>
            <person name="Shinozaki K."/>
            <person name="Nguyen H.T."/>
            <person name="Wing R.A."/>
            <person name="Cregan P."/>
            <person name="Specht J."/>
            <person name="Grimwood J."/>
            <person name="Rokhsar D."/>
            <person name="Stacey G."/>
            <person name="Shoemaker R.C."/>
            <person name="Jackson S.A."/>
        </authorList>
    </citation>
    <scope>NUCLEOTIDE SEQUENCE [LARGE SCALE GENOMIC DNA]</scope>
    <source>
        <strain evidence="5">cv. Williams 82</strain>
        <tissue evidence="4">Callus</tissue>
    </source>
</reference>
<dbReference type="InterPro" id="IPR043129">
    <property type="entry name" value="ATPase_NBD"/>
</dbReference>
<protein>
    <submittedName>
        <fullName evidence="4 5">Uncharacterized protein</fullName>
    </submittedName>
</protein>
<sequence>MNCEAKVFNPKETSVVVLTKINVQLISTILRGRQSRMLAGVIVGLNVARIIKEPTAAAIACGLDKKGGEKHKNRNVKYKDIDEIDLVGGSIRIGK</sequence>
<dbReference type="InParanoid" id="A0A0R0GDY9"/>
<dbReference type="Pfam" id="PF00012">
    <property type="entry name" value="HSP70"/>
    <property type="match status" value="1"/>
</dbReference>
<dbReference type="OrthoDB" id="3789372at2759"/>
<evidence type="ECO:0000256" key="3">
    <source>
        <dbReference type="ARBA" id="ARBA00022840"/>
    </source>
</evidence>
<dbReference type="Gramene" id="KRH16609">
    <property type="protein sequence ID" value="KRH16609"/>
    <property type="gene ID" value="GLYMA_14G165300"/>
</dbReference>
<keyword evidence="6" id="KW-1185">Reference proteome</keyword>
<dbReference type="SUPFAM" id="SSF53067">
    <property type="entry name" value="Actin-like ATPase domain"/>
    <property type="match status" value="1"/>
</dbReference>
<dbReference type="OMA" id="CEAKVFN"/>
<dbReference type="GO" id="GO:0140662">
    <property type="term" value="F:ATP-dependent protein folding chaperone"/>
    <property type="evidence" value="ECO:0007669"/>
    <property type="project" value="InterPro"/>
</dbReference>
<name>A0A0R0GDY9_SOYBN</name>
<dbReference type="Gene3D" id="3.30.420.40">
    <property type="match status" value="1"/>
</dbReference>
<comment type="similarity">
    <text evidence="1">Belongs to the heat shock protein 70 family.</text>
</comment>
<dbReference type="EMBL" id="CM000847">
    <property type="protein sequence ID" value="KRH16609.1"/>
    <property type="molecule type" value="Genomic_DNA"/>
</dbReference>